<evidence type="ECO:0000313" key="6">
    <source>
        <dbReference type="Proteomes" id="UP000254134"/>
    </source>
</evidence>
<evidence type="ECO:0000259" key="4">
    <source>
        <dbReference type="PROSITE" id="PS50106"/>
    </source>
</evidence>
<dbReference type="Pfam" id="PF13180">
    <property type="entry name" value="PDZ_2"/>
    <property type="match status" value="1"/>
</dbReference>
<dbReference type="AlphaFoldDB" id="A0A7M2Z1Q2"/>
<name>A0A7M2Z1Q2_9ACTN</name>
<reference evidence="5 6" key="1">
    <citation type="submission" date="2018-07" db="EMBL/GenBank/DDBJ databases">
        <title>High-quality-draft genome sequence of Gaiella occulta.</title>
        <authorList>
            <person name="Severino R."/>
            <person name="Froufe H.J.C."/>
            <person name="Rainey F.A."/>
            <person name="Barroso C."/>
            <person name="Albuquerque L."/>
            <person name="Lobo-Da-Cunha A."/>
            <person name="Da Costa M.S."/>
            <person name="Egas C."/>
        </authorList>
    </citation>
    <scope>NUCLEOTIDE SEQUENCE [LARGE SCALE GENOMIC DNA]</scope>
    <source>
        <strain evidence="5 6">F2-233</strain>
    </source>
</reference>
<dbReference type="SUPFAM" id="SSF50494">
    <property type="entry name" value="Trypsin-like serine proteases"/>
    <property type="match status" value="1"/>
</dbReference>
<dbReference type="Gene3D" id="2.40.10.120">
    <property type="match status" value="1"/>
</dbReference>
<proteinExistence type="predicted"/>
<dbReference type="InterPro" id="IPR001478">
    <property type="entry name" value="PDZ"/>
</dbReference>
<dbReference type="GO" id="GO:0004252">
    <property type="term" value="F:serine-type endopeptidase activity"/>
    <property type="evidence" value="ECO:0007669"/>
    <property type="project" value="InterPro"/>
</dbReference>
<reference evidence="6" key="2">
    <citation type="journal article" date="2019" name="MicrobiologyOpen">
        <title>High-quality draft genome sequence of Gaiella occulta isolated from a 150 meter deep mineral water borehole and comparison with the genome sequences of other deep-branching lineages of the phylum Actinobacteria.</title>
        <authorList>
            <person name="Severino R."/>
            <person name="Froufe H.J.C."/>
            <person name="Barroso C."/>
            <person name="Albuquerque L."/>
            <person name="Lobo-da-Cunha A."/>
            <person name="da Costa M.S."/>
            <person name="Egas C."/>
        </authorList>
    </citation>
    <scope>NUCLEOTIDE SEQUENCE [LARGE SCALE GENOMIC DNA]</scope>
    <source>
        <strain evidence="6">F2-233</strain>
    </source>
</reference>
<dbReference type="Gene3D" id="2.30.42.10">
    <property type="match status" value="1"/>
</dbReference>
<dbReference type="PANTHER" id="PTHR43343">
    <property type="entry name" value="PEPTIDASE S12"/>
    <property type="match status" value="1"/>
</dbReference>
<keyword evidence="1 5" id="KW-0645">Protease</keyword>
<gene>
    <name evidence="5" type="ORF">Gocc_0151</name>
</gene>
<comment type="caution">
    <text evidence="5">The sequence shown here is derived from an EMBL/GenBank/DDBJ whole genome shotgun (WGS) entry which is preliminary data.</text>
</comment>
<keyword evidence="2" id="KW-0378">Hydrolase</keyword>
<evidence type="ECO:0000256" key="1">
    <source>
        <dbReference type="ARBA" id="ARBA00022670"/>
    </source>
</evidence>
<dbReference type="InterPro" id="IPR051201">
    <property type="entry name" value="Chloro_Bact_Ser_Proteases"/>
</dbReference>
<feature type="compositionally biased region" description="Polar residues" evidence="3">
    <location>
        <begin position="1"/>
        <end position="10"/>
    </location>
</feature>
<evidence type="ECO:0000256" key="2">
    <source>
        <dbReference type="ARBA" id="ARBA00022801"/>
    </source>
</evidence>
<feature type="domain" description="PDZ" evidence="4">
    <location>
        <begin position="286"/>
        <end position="397"/>
    </location>
</feature>
<dbReference type="RefSeq" id="WP_114794626.1">
    <property type="nucleotide sequence ID" value="NZ_QQZY01000001.1"/>
</dbReference>
<dbReference type="PROSITE" id="PS50106">
    <property type="entry name" value="PDZ"/>
    <property type="match status" value="1"/>
</dbReference>
<sequence>MRSAAPRSQDSPSPTPSTTARSGSVAKPLAALAAAALLGGGAALGGAAAVGVFDGSSTTTVVEQTAAGSAVPAVATTGLSINQIYRRSGPGVVQITSTTPGSAQTDVFGQQFQAPPQQALGSGFVLDKEGHIVTNYHVIEGASNIEVRFSNDDTMKATLVGGDPSTDLALLKVGATARALTPLPLGDSDKAQVGDSVVAIGNPFGLERTVTAGIISALQRAVTAPNGFTIDHVIQTDAPINRGNSGGPLLNTRGEVIGVNSQIETGGSGDGNVGVGFAVPVNTVKAVVAQLLAKGKVEHAYLGVAAVEISPAMVRTFRLPVDNGLVVQGVAPGSGAEQAGLRAGNEQVVIAGESFRMGGDVIVAADGKAVTSIAELRDVIAARKPGDRITLKIYRGQDAKTLTVTLGRQPTSPSR</sequence>
<dbReference type="PANTHER" id="PTHR43343:SF3">
    <property type="entry name" value="PROTEASE DO-LIKE 8, CHLOROPLASTIC"/>
    <property type="match status" value="1"/>
</dbReference>
<dbReference type="SUPFAM" id="SSF50156">
    <property type="entry name" value="PDZ domain-like"/>
    <property type="match status" value="1"/>
</dbReference>
<feature type="region of interest" description="Disordered" evidence="3">
    <location>
        <begin position="1"/>
        <end position="23"/>
    </location>
</feature>
<dbReference type="GO" id="GO:0006508">
    <property type="term" value="P:proteolysis"/>
    <property type="evidence" value="ECO:0007669"/>
    <property type="project" value="UniProtKB-KW"/>
</dbReference>
<dbReference type="Proteomes" id="UP000254134">
    <property type="component" value="Unassembled WGS sequence"/>
</dbReference>
<evidence type="ECO:0000256" key="3">
    <source>
        <dbReference type="SAM" id="MobiDB-lite"/>
    </source>
</evidence>
<evidence type="ECO:0000313" key="5">
    <source>
        <dbReference type="EMBL" id="RDI75732.1"/>
    </source>
</evidence>
<protein>
    <submittedName>
        <fullName evidence="5">Trypsin-like serine proteases typically periplasmic</fullName>
    </submittedName>
</protein>
<dbReference type="InterPro" id="IPR009003">
    <property type="entry name" value="Peptidase_S1_PA"/>
</dbReference>
<dbReference type="OrthoDB" id="9758917at2"/>
<dbReference type="EMBL" id="QQZY01000001">
    <property type="protein sequence ID" value="RDI75732.1"/>
    <property type="molecule type" value="Genomic_DNA"/>
</dbReference>
<dbReference type="InterPro" id="IPR036034">
    <property type="entry name" value="PDZ_sf"/>
</dbReference>
<accession>A0A7M2Z1Q2</accession>
<dbReference type="SMART" id="SM00228">
    <property type="entry name" value="PDZ"/>
    <property type="match status" value="1"/>
</dbReference>
<dbReference type="Pfam" id="PF13365">
    <property type="entry name" value="Trypsin_2"/>
    <property type="match status" value="1"/>
</dbReference>
<dbReference type="InterPro" id="IPR001940">
    <property type="entry name" value="Peptidase_S1C"/>
</dbReference>
<keyword evidence="6" id="KW-1185">Reference proteome</keyword>
<dbReference type="CDD" id="cd06779">
    <property type="entry name" value="cpPDZ_Deg_HtrA-like"/>
    <property type="match status" value="1"/>
</dbReference>
<organism evidence="5 6">
    <name type="scientific">Gaiella occulta</name>
    <dbReference type="NCBI Taxonomy" id="1002870"/>
    <lineage>
        <taxon>Bacteria</taxon>
        <taxon>Bacillati</taxon>
        <taxon>Actinomycetota</taxon>
        <taxon>Thermoleophilia</taxon>
        <taxon>Gaiellales</taxon>
        <taxon>Gaiellaceae</taxon>
        <taxon>Gaiella</taxon>
    </lineage>
</organism>
<dbReference type="PRINTS" id="PR00834">
    <property type="entry name" value="PROTEASES2C"/>
</dbReference>